<sequence length="85" mass="9410">MQKLSAISKKAQNAASTFSSRKVISQHLMLSAKQSVKFERNEQKDFVGDFVGKKHRTPISTLLEVLCLLPLLSLLSSVPSHDNLS</sequence>
<reference evidence="2" key="1">
    <citation type="submission" date="2022-11" db="UniProtKB">
        <authorList>
            <consortium name="WormBaseParasite"/>
        </authorList>
    </citation>
    <scope>IDENTIFICATION</scope>
</reference>
<accession>A0A915A3U8</accession>
<name>A0A915A3U8_PARUN</name>
<evidence type="ECO:0000313" key="2">
    <source>
        <dbReference type="WBParaSite" id="PgE507_g001_t01"/>
    </source>
</evidence>
<evidence type="ECO:0000313" key="1">
    <source>
        <dbReference type="Proteomes" id="UP000887569"/>
    </source>
</evidence>
<keyword evidence="1" id="KW-1185">Reference proteome</keyword>
<proteinExistence type="predicted"/>
<organism evidence="1 2">
    <name type="scientific">Parascaris univalens</name>
    <name type="common">Nematode worm</name>
    <dbReference type="NCBI Taxonomy" id="6257"/>
    <lineage>
        <taxon>Eukaryota</taxon>
        <taxon>Metazoa</taxon>
        <taxon>Ecdysozoa</taxon>
        <taxon>Nematoda</taxon>
        <taxon>Chromadorea</taxon>
        <taxon>Rhabditida</taxon>
        <taxon>Spirurina</taxon>
        <taxon>Ascaridomorpha</taxon>
        <taxon>Ascaridoidea</taxon>
        <taxon>Ascarididae</taxon>
        <taxon>Parascaris</taxon>
    </lineage>
</organism>
<dbReference type="Proteomes" id="UP000887569">
    <property type="component" value="Unplaced"/>
</dbReference>
<protein>
    <submittedName>
        <fullName evidence="2">Uncharacterized protein</fullName>
    </submittedName>
</protein>
<dbReference type="AlphaFoldDB" id="A0A915A3U8"/>
<dbReference type="WBParaSite" id="PgE507_g001_t01">
    <property type="protein sequence ID" value="PgE507_g001_t01"/>
    <property type="gene ID" value="PgE507_g001"/>
</dbReference>